<evidence type="ECO:0000313" key="3">
    <source>
        <dbReference type="EMBL" id="MFD1648015.1"/>
    </source>
</evidence>
<reference evidence="3 4" key="1">
    <citation type="journal article" date="2019" name="Int. J. Syst. Evol. Microbiol.">
        <title>The Global Catalogue of Microorganisms (GCM) 10K type strain sequencing project: providing services to taxonomists for standard genome sequencing and annotation.</title>
        <authorList>
            <consortium name="The Broad Institute Genomics Platform"/>
            <consortium name="The Broad Institute Genome Sequencing Center for Infectious Disease"/>
            <person name="Wu L."/>
            <person name="Ma J."/>
        </authorList>
    </citation>
    <scope>NUCLEOTIDE SEQUENCE [LARGE SCALE GENOMIC DNA]</scope>
    <source>
        <strain evidence="3 4">CGMCC 1.10390</strain>
    </source>
</reference>
<organism evidence="3 4">
    <name type="scientific">Haloarchaeobius litoreus</name>
    <dbReference type="NCBI Taxonomy" id="755306"/>
    <lineage>
        <taxon>Archaea</taxon>
        <taxon>Methanobacteriati</taxon>
        <taxon>Methanobacteriota</taxon>
        <taxon>Stenosarchaea group</taxon>
        <taxon>Halobacteria</taxon>
        <taxon>Halobacteriales</taxon>
        <taxon>Halorubellaceae</taxon>
        <taxon>Haloarchaeobius</taxon>
    </lineage>
</organism>
<feature type="region of interest" description="Disordered" evidence="1">
    <location>
        <begin position="1"/>
        <end position="31"/>
    </location>
</feature>
<dbReference type="Pfam" id="PF08401">
    <property type="entry name" value="ArdcN"/>
    <property type="match status" value="1"/>
</dbReference>
<feature type="compositionally biased region" description="Polar residues" evidence="1">
    <location>
        <begin position="1"/>
        <end position="13"/>
    </location>
</feature>
<protein>
    <submittedName>
        <fullName evidence="3">ArdC-like ssDNA-binding domain-containing protein</fullName>
    </submittedName>
</protein>
<name>A0ABD6DNU8_9EURY</name>
<keyword evidence="4" id="KW-1185">Reference proteome</keyword>
<sequence length="323" mass="36444">MPCETPQTDSTEPNESRARVEFDDSDSRRDEMHDSLEAWVEQFAELSDEARASNELQEWLDVQSRFHDYSYRNTLLIKHQCPEATRVAGYNTWRNEFDRHVSKGESAIWIWAPIIAKRCPDCGNSQSYHASSDCEYDERPPEEWEKGLVGFKPVPVFDVSQTEGEPLPELDTTAHGDGSEDELLDALLEAAPKLGVRVNLVPPEDWTHGDAAGVCTERSTYDCSLLVEVEDVGNDAQVASVLAHEYTHALLHFDVDDVDEREKREVEAESTAYVVSQYFGLDASNSAFYVAAWEGEPAEAIQERLQRIVDTAQEIIDAIELTQ</sequence>
<comment type="caution">
    <text evidence="3">The sequence shown here is derived from an EMBL/GenBank/DDBJ whole genome shotgun (WGS) entry which is preliminary data.</text>
</comment>
<evidence type="ECO:0000256" key="1">
    <source>
        <dbReference type="SAM" id="MobiDB-lite"/>
    </source>
</evidence>
<proteinExistence type="predicted"/>
<accession>A0ABD6DNU8</accession>
<dbReference type="EMBL" id="JBHUDO010000004">
    <property type="protein sequence ID" value="MFD1648015.1"/>
    <property type="molecule type" value="Genomic_DNA"/>
</dbReference>
<gene>
    <name evidence="3" type="ORF">ACFSBL_20210</name>
</gene>
<dbReference type="InterPro" id="IPR013610">
    <property type="entry name" value="ArdC_N"/>
</dbReference>
<dbReference type="RefSeq" id="WP_390293773.1">
    <property type="nucleotide sequence ID" value="NZ_JANHJR010000004.1"/>
</dbReference>
<dbReference type="AlphaFoldDB" id="A0ABD6DNU8"/>
<feature type="domain" description="N-terminal" evidence="2">
    <location>
        <begin position="56"/>
        <end position="111"/>
    </location>
</feature>
<dbReference type="Proteomes" id="UP001597034">
    <property type="component" value="Unassembled WGS sequence"/>
</dbReference>
<feature type="compositionally biased region" description="Basic and acidic residues" evidence="1">
    <location>
        <begin position="14"/>
        <end position="31"/>
    </location>
</feature>
<evidence type="ECO:0000313" key="4">
    <source>
        <dbReference type="Proteomes" id="UP001597034"/>
    </source>
</evidence>
<evidence type="ECO:0000259" key="2">
    <source>
        <dbReference type="Pfam" id="PF08401"/>
    </source>
</evidence>